<name>A0AB35TZY6_9FIRM</name>
<organism evidence="3 4">
    <name type="scientific">Grylomicrobium aquisgranensis</name>
    <dbReference type="NCBI Taxonomy" id="2926318"/>
    <lineage>
        <taxon>Bacteria</taxon>
        <taxon>Bacillati</taxon>
        <taxon>Bacillota</taxon>
        <taxon>Erysipelotrichia</taxon>
        <taxon>Erysipelotrichales</taxon>
        <taxon>Erysipelotrichaceae</taxon>
        <taxon>Grylomicrobium</taxon>
    </lineage>
</organism>
<comment type="caution">
    <text evidence="3">The sequence shown here is derived from an EMBL/GenBank/DDBJ whole genome shotgun (WGS) entry which is preliminary data.</text>
</comment>
<keyword evidence="4" id="KW-1185">Reference proteome</keyword>
<feature type="domain" description="Peptidase M24" evidence="1">
    <location>
        <begin position="137"/>
        <end position="341"/>
    </location>
</feature>
<dbReference type="InterPro" id="IPR029149">
    <property type="entry name" value="Creatin/AminoP/Spt16_N"/>
</dbReference>
<dbReference type="Pfam" id="PF01321">
    <property type="entry name" value="Creatinase_N"/>
    <property type="match status" value="1"/>
</dbReference>
<dbReference type="RefSeq" id="WP_370595354.1">
    <property type="nucleotide sequence ID" value="NZ_JALBUR010000002.1"/>
</dbReference>
<reference evidence="3 4" key="1">
    <citation type="submission" date="2022-03" db="EMBL/GenBank/DDBJ databases">
        <title>Novel taxa within the pig intestine.</title>
        <authorList>
            <person name="Wylensek D."/>
            <person name="Bishof K."/>
            <person name="Afrizal A."/>
            <person name="Clavel T."/>
        </authorList>
    </citation>
    <scope>NUCLEOTIDE SEQUENCE [LARGE SCALE GENOMIC DNA]</scope>
    <source>
        <strain evidence="3 4">CLA-KB-P133</strain>
    </source>
</reference>
<dbReference type="InterPro" id="IPR050659">
    <property type="entry name" value="Peptidase_M24B"/>
</dbReference>
<dbReference type="CDD" id="cd01092">
    <property type="entry name" value="APP-like"/>
    <property type="match status" value="1"/>
</dbReference>
<dbReference type="EMBL" id="JALBUR010000002">
    <property type="protein sequence ID" value="MDX8418700.1"/>
    <property type="molecule type" value="Genomic_DNA"/>
</dbReference>
<accession>A0AB35TZY6</accession>
<evidence type="ECO:0000259" key="1">
    <source>
        <dbReference type="Pfam" id="PF00557"/>
    </source>
</evidence>
<dbReference type="AlphaFoldDB" id="A0AB35TZY6"/>
<dbReference type="InterPro" id="IPR000587">
    <property type="entry name" value="Creatinase_N"/>
</dbReference>
<dbReference type="SUPFAM" id="SSF53092">
    <property type="entry name" value="Creatinase/prolidase N-terminal domain"/>
    <property type="match status" value="1"/>
</dbReference>
<dbReference type="PANTHER" id="PTHR46112:SF3">
    <property type="entry name" value="AMINOPEPTIDASE YPDF"/>
    <property type="match status" value="1"/>
</dbReference>
<dbReference type="InterPro" id="IPR036005">
    <property type="entry name" value="Creatinase/aminopeptidase-like"/>
</dbReference>
<dbReference type="SUPFAM" id="SSF55920">
    <property type="entry name" value="Creatinase/aminopeptidase"/>
    <property type="match status" value="1"/>
</dbReference>
<gene>
    <name evidence="3" type="ORF">MOZ60_01175</name>
</gene>
<dbReference type="Gene3D" id="3.40.350.10">
    <property type="entry name" value="Creatinase/prolidase N-terminal domain"/>
    <property type="match status" value="1"/>
</dbReference>
<dbReference type="Proteomes" id="UP001286174">
    <property type="component" value="Unassembled WGS sequence"/>
</dbReference>
<evidence type="ECO:0000313" key="4">
    <source>
        <dbReference type="Proteomes" id="UP001286174"/>
    </source>
</evidence>
<dbReference type="PANTHER" id="PTHR46112">
    <property type="entry name" value="AMINOPEPTIDASE"/>
    <property type="match status" value="1"/>
</dbReference>
<evidence type="ECO:0000313" key="3">
    <source>
        <dbReference type="EMBL" id="MDX8418700.1"/>
    </source>
</evidence>
<proteinExistence type="predicted"/>
<dbReference type="Gene3D" id="3.90.230.10">
    <property type="entry name" value="Creatinase/methionine aminopeptidase superfamily"/>
    <property type="match status" value="1"/>
</dbReference>
<evidence type="ECO:0000259" key="2">
    <source>
        <dbReference type="Pfam" id="PF01321"/>
    </source>
</evidence>
<dbReference type="InterPro" id="IPR000994">
    <property type="entry name" value="Pept_M24"/>
</dbReference>
<sequence>MMLNTDRVNRVLNKLQQDALLVMDPYAIDYLCGKHFEPGERFLGLLLRKDKEPVLYVNALFRFDDDLGLRKVYYDDTDDVTAMLRKDLDPNQSLGVDKIMPARFLLPLMEQKAASSFALGSLAVDQTRAVKDRHEIELMRASSHVNDLAMEQFKKLIREGVTEVEVADQMLAIYKKLGASGYSFDPIVAFGDNAADPHHMPDDTVLEEGDIVLFDVGCVVNGYCSDMTRTFFYKQYPDKEAEKVYNLVREANEQSEEMLKPGVEIAMVDKKARDIITNGGYGEDFTHRLGHFIGLQDHEYGDVSSTNHNLEEAGMIHSIEPGIYHPGIAGVRIEDLVLITEDGHEVLNHYPHDIEVIG</sequence>
<dbReference type="Pfam" id="PF00557">
    <property type="entry name" value="Peptidase_M24"/>
    <property type="match status" value="1"/>
</dbReference>
<protein>
    <submittedName>
        <fullName evidence="3">Xaa-Pro peptidase family protein</fullName>
    </submittedName>
</protein>
<feature type="domain" description="Creatinase N-terminal" evidence="2">
    <location>
        <begin position="7"/>
        <end position="130"/>
    </location>
</feature>